<dbReference type="GO" id="GO:0051015">
    <property type="term" value="F:actin filament binding"/>
    <property type="evidence" value="ECO:0007669"/>
    <property type="project" value="TreeGrafter"/>
</dbReference>
<protein>
    <recommendedName>
        <fullName evidence="1">Class II aldolase/adducin N-terminal domain-containing protein</fullName>
    </recommendedName>
</protein>
<dbReference type="SUPFAM" id="SSF53639">
    <property type="entry name" value="AraD/HMP-PK domain-like"/>
    <property type="match status" value="1"/>
</dbReference>
<evidence type="ECO:0000313" key="3">
    <source>
        <dbReference type="Proteomes" id="UP001212997"/>
    </source>
</evidence>
<dbReference type="InterPro" id="IPR051017">
    <property type="entry name" value="Aldolase-II_Adducin_sf"/>
</dbReference>
<evidence type="ECO:0000313" key="2">
    <source>
        <dbReference type="EMBL" id="KAJ3492306.1"/>
    </source>
</evidence>
<comment type="caution">
    <text evidence="2">The sequence shown here is derived from an EMBL/GenBank/DDBJ whole genome shotgun (WGS) entry which is preliminary data.</text>
</comment>
<dbReference type="Gene3D" id="3.40.225.10">
    <property type="entry name" value="Class II aldolase/adducin N-terminal domain"/>
    <property type="match status" value="1"/>
</dbReference>
<evidence type="ECO:0000259" key="1">
    <source>
        <dbReference type="SMART" id="SM01007"/>
    </source>
</evidence>
<name>A0AAD5VIQ9_9APHY</name>
<dbReference type="NCBIfam" id="NF004855">
    <property type="entry name" value="PRK06208.1"/>
    <property type="match status" value="1"/>
</dbReference>
<dbReference type="InterPro" id="IPR036409">
    <property type="entry name" value="Aldolase_II/adducin_N_sf"/>
</dbReference>
<dbReference type="EMBL" id="JANAWD010000001">
    <property type="protein sequence ID" value="KAJ3492306.1"/>
    <property type="molecule type" value="Genomic_DNA"/>
</dbReference>
<gene>
    <name evidence="2" type="ORF">NLI96_g24</name>
</gene>
<keyword evidence="3" id="KW-1185">Reference proteome</keyword>
<feature type="domain" description="Class II aldolase/adducin N-terminal" evidence="1">
    <location>
        <begin position="43"/>
        <end position="213"/>
    </location>
</feature>
<organism evidence="2 3">
    <name type="scientific">Meripilus lineatus</name>
    <dbReference type="NCBI Taxonomy" id="2056292"/>
    <lineage>
        <taxon>Eukaryota</taxon>
        <taxon>Fungi</taxon>
        <taxon>Dikarya</taxon>
        <taxon>Basidiomycota</taxon>
        <taxon>Agaricomycotina</taxon>
        <taxon>Agaricomycetes</taxon>
        <taxon>Polyporales</taxon>
        <taxon>Meripilaceae</taxon>
        <taxon>Meripilus</taxon>
    </lineage>
</organism>
<proteinExistence type="predicted"/>
<dbReference type="PANTHER" id="PTHR10672">
    <property type="entry name" value="ADDUCIN"/>
    <property type="match status" value="1"/>
</dbReference>
<dbReference type="AlphaFoldDB" id="A0AAD5VIQ9"/>
<dbReference type="SMART" id="SM01007">
    <property type="entry name" value="Aldolase_II"/>
    <property type="match status" value="1"/>
</dbReference>
<dbReference type="GO" id="GO:0005856">
    <property type="term" value="C:cytoskeleton"/>
    <property type="evidence" value="ECO:0007669"/>
    <property type="project" value="TreeGrafter"/>
</dbReference>
<reference evidence="2" key="1">
    <citation type="submission" date="2022-07" db="EMBL/GenBank/DDBJ databases">
        <title>Genome Sequence of Physisporinus lineatus.</title>
        <authorList>
            <person name="Buettner E."/>
        </authorList>
    </citation>
    <scope>NUCLEOTIDE SEQUENCE</scope>
    <source>
        <strain evidence="2">VT162</strain>
    </source>
</reference>
<dbReference type="InterPro" id="IPR001303">
    <property type="entry name" value="Aldolase_II/adducin_N"/>
</dbReference>
<accession>A0AAD5VIQ9</accession>
<dbReference type="Proteomes" id="UP001212997">
    <property type="component" value="Unassembled WGS sequence"/>
</dbReference>
<dbReference type="PANTHER" id="PTHR10672:SF41">
    <property type="entry name" value="CLASS II ALDOLASE_ADDUCIN DOMAIN PROTEIN (AFU_ORTHOLOGUE AFUA_3G01330)"/>
    <property type="match status" value="1"/>
</dbReference>
<dbReference type="Pfam" id="PF00596">
    <property type="entry name" value="Aldolase_II"/>
    <property type="match status" value="1"/>
</dbReference>
<sequence length="281" mass="30999">MPPTTTESKFTSDGMDTKAIRALNLPHPPIFPSKLEEREWLKFRLAQAFRVFGHLGYDEGVAGHITMRGKHFSLIQPEDLLLVDHHGQIQDESGPVRLLNTAAFMIHSAIHAARPDVNCAAHSHSVYGRAFSTLGRELEPLTQDACAFYEDHVVYKSYGGVVLEEEEGQNIAKLLGNKKAAILQNHGLLVATGTIEATVHFYIALEKSCQVQLMAEAAASSRGARPIKVAHEDAIHTWKTVGSAMAGWFSAFPQFQALEKREGVRFKFSSETKLPALSARL</sequence>
<dbReference type="FunFam" id="3.40.225.10:FF:000009">
    <property type="entry name" value="Class II aldolase/adducin N-terminal"/>
    <property type="match status" value="1"/>
</dbReference>